<comment type="caution">
    <text evidence="1">The sequence shown here is derived from an EMBL/GenBank/DDBJ whole genome shotgun (WGS) entry which is preliminary data.</text>
</comment>
<evidence type="ECO:0000313" key="1">
    <source>
        <dbReference type="EMBL" id="NNG78944.1"/>
    </source>
</evidence>
<dbReference type="Proteomes" id="UP000549517">
    <property type="component" value="Unassembled WGS sequence"/>
</dbReference>
<dbReference type="AlphaFoldDB" id="A0A849AWC0"/>
<evidence type="ECO:0000313" key="2">
    <source>
        <dbReference type="Proteomes" id="UP000549517"/>
    </source>
</evidence>
<dbReference type="EMBL" id="JABEMC010000003">
    <property type="protein sequence ID" value="NNG78944.1"/>
    <property type="molecule type" value="Genomic_DNA"/>
</dbReference>
<name>A0A849AWC0_9MICO</name>
<proteinExistence type="predicted"/>
<sequence>MAHLIINRGIEIAASAPAALPLISQRGWFINGGEPLDGPLKPSSPGSFR</sequence>
<protein>
    <submittedName>
        <fullName evidence="1">Uncharacterized protein</fullName>
    </submittedName>
</protein>
<dbReference type="RefSeq" id="WP_170273969.1">
    <property type="nucleotide sequence ID" value="NZ_BAAAKH010000001.1"/>
</dbReference>
<gene>
    <name evidence="1" type="ORF">HLA91_06080</name>
</gene>
<accession>A0A849AWC0</accession>
<reference evidence="1 2" key="1">
    <citation type="submission" date="2020-05" db="EMBL/GenBank/DDBJ databases">
        <title>MicrobeNet Type strains.</title>
        <authorList>
            <person name="Nicholson A.C."/>
        </authorList>
    </citation>
    <scope>NUCLEOTIDE SEQUENCE [LARGE SCALE GENOMIC DNA]</scope>
    <source>
        <strain evidence="1 2">CCUG 46604</strain>
    </source>
</reference>
<organism evidence="1 2">
    <name type="scientific">Brevibacterium luteolum</name>
    <dbReference type="NCBI Taxonomy" id="199591"/>
    <lineage>
        <taxon>Bacteria</taxon>
        <taxon>Bacillati</taxon>
        <taxon>Actinomycetota</taxon>
        <taxon>Actinomycetes</taxon>
        <taxon>Micrococcales</taxon>
        <taxon>Brevibacteriaceae</taxon>
        <taxon>Brevibacterium</taxon>
    </lineage>
</organism>